<sequence>MELIILSQEQAIHFRPVKGNKTVLIRIHDPNEIVKTPVFEELFDDIVHLTFHDVVPKEYLPSNIKYFELSHADRVISFVNDYIDAHTIVIHCHAGISRSPALAIGIAWIIKNDYLQNKILESGKYIPNPHVLNVMAEALGVRETKKNIISKYREVEVDLDKQDIEIEF</sequence>
<accession>A0A161T986</accession>
<dbReference type="PATRIC" id="fig|1396.535.peg.955"/>
<comment type="caution">
    <text evidence="1">The sequence shown here is derived from an EMBL/GenBank/DDBJ whole genome shotgun (WGS) entry which is preliminary data.</text>
</comment>
<dbReference type="InterPro" id="IPR029021">
    <property type="entry name" value="Prot-tyrosine_phosphatase-like"/>
</dbReference>
<dbReference type="Gene3D" id="3.90.190.10">
    <property type="entry name" value="Protein tyrosine phosphatase superfamily"/>
    <property type="match status" value="1"/>
</dbReference>
<evidence type="ECO:0008006" key="3">
    <source>
        <dbReference type="Google" id="ProtNLM"/>
    </source>
</evidence>
<dbReference type="AlphaFoldDB" id="A0A161T986"/>
<reference evidence="1 2" key="1">
    <citation type="submission" date="2015-09" db="EMBL/GenBank/DDBJ databases">
        <title>Bacillus cereus food isolates.</title>
        <authorList>
            <person name="Boekhorst J."/>
        </authorList>
    </citation>
    <scope>NUCLEOTIDE SEQUENCE [LARGE SCALE GENOMIC DNA]</scope>
    <source>
        <strain evidence="1 2">B4088</strain>
    </source>
</reference>
<evidence type="ECO:0000313" key="2">
    <source>
        <dbReference type="Proteomes" id="UP000076482"/>
    </source>
</evidence>
<dbReference type="EMBL" id="LJKE01000020">
    <property type="protein sequence ID" value="KZD71157.1"/>
    <property type="molecule type" value="Genomic_DNA"/>
</dbReference>
<gene>
    <name evidence="1" type="ORF">B4088_0887</name>
</gene>
<protein>
    <recommendedName>
        <fullName evidence="3">Tyrosine specific protein phosphatases domain-containing protein</fullName>
    </recommendedName>
</protein>
<proteinExistence type="predicted"/>
<name>A0A161T986_BACCE</name>
<dbReference type="InterPro" id="IPR016130">
    <property type="entry name" value="Tyr_Pase_AS"/>
</dbReference>
<dbReference type="RefSeq" id="WP_063260058.1">
    <property type="nucleotide sequence ID" value="NZ_LJKE01000020.1"/>
</dbReference>
<dbReference type="PROSITE" id="PS00383">
    <property type="entry name" value="TYR_PHOSPHATASE_1"/>
    <property type="match status" value="1"/>
</dbReference>
<dbReference type="Proteomes" id="UP000076482">
    <property type="component" value="Unassembled WGS sequence"/>
</dbReference>
<evidence type="ECO:0000313" key="1">
    <source>
        <dbReference type="EMBL" id="KZD71157.1"/>
    </source>
</evidence>
<dbReference type="SUPFAM" id="SSF52799">
    <property type="entry name" value="(Phosphotyrosine protein) phosphatases II"/>
    <property type="match status" value="1"/>
</dbReference>
<organism evidence="1 2">
    <name type="scientific">Bacillus cereus</name>
    <dbReference type="NCBI Taxonomy" id="1396"/>
    <lineage>
        <taxon>Bacteria</taxon>
        <taxon>Bacillati</taxon>
        <taxon>Bacillota</taxon>
        <taxon>Bacilli</taxon>
        <taxon>Bacillales</taxon>
        <taxon>Bacillaceae</taxon>
        <taxon>Bacillus</taxon>
        <taxon>Bacillus cereus group</taxon>
    </lineage>
</organism>